<feature type="transmembrane region" description="Helical" evidence="1">
    <location>
        <begin position="147"/>
        <end position="167"/>
    </location>
</feature>
<reference evidence="3" key="1">
    <citation type="submission" date="2020-10" db="EMBL/GenBank/DDBJ databases">
        <authorList>
            <person name="Gilroy R."/>
        </authorList>
    </citation>
    <scope>NUCLEOTIDE SEQUENCE</scope>
    <source>
        <strain evidence="3">ChiSjej3B21-11622</strain>
    </source>
</reference>
<dbReference type="EMBL" id="DVFT01000099">
    <property type="protein sequence ID" value="HIQ96269.1"/>
    <property type="molecule type" value="Genomic_DNA"/>
</dbReference>
<evidence type="ECO:0000313" key="4">
    <source>
        <dbReference type="Proteomes" id="UP000886886"/>
    </source>
</evidence>
<proteinExistence type="predicted"/>
<sequence>MNKEDQTVHIKIDKNVQIHDTNVHVRDIAQVECGDKAMEAKVKSLRLDSVQVEKPGRYVCSVMGIFADIHRSFPEVAVENVGEDDFIITYEKPLQPPVWISYLKTAAVALIAFFGAAFAIMTFNNDVDIPKLFGQLYLQFTGRESDGFTILELTYSVGLGLGILIFFNHFAGKKLTKDPTPMEVEMRLYEDEVDTTLIEASRRKPDKEKRGGSK</sequence>
<accession>A0A9D0ZUY6</accession>
<dbReference type="InterPro" id="IPR021997">
    <property type="entry name" value="SporV_AA"/>
</dbReference>
<dbReference type="Proteomes" id="UP000886886">
    <property type="component" value="Unassembled WGS sequence"/>
</dbReference>
<dbReference type="Pfam" id="PF12164">
    <property type="entry name" value="SporV_AA"/>
    <property type="match status" value="1"/>
</dbReference>
<evidence type="ECO:0000256" key="1">
    <source>
        <dbReference type="SAM" id="Phobius"/>
    </source>
</evidence>
<dbReference type="InterPro" id="IPR038548">
    <property type="entry name" value="SporV_AA_N_sf"/>
</dbReference>
<protein>
    <submittedName>
        <fullName evidence="3">Stage V sporulation protein AA</fullName>
    </submittedName>
</protein>
<reference evidence="3" key="2">
    <citation type="journal article" date="2021" name="PeerJ">
        <title>Extensive microbial diversity within the chicken gut microbiome revealed by metagenomics and culture.</title>
        <authorList>
            <person name="Gilroy R."/>
            <person name="Ravi A."/>
            <person name="Getino M."/>
            <person name="Pursley I."/>
            <person name="Horton D.L."/>
            <person name="Alikhan N.F."/>
            <person name="Baker D."/>
            <person name="Gharbi K."/>
            <person name="Hall N."/>
            <person name="Watson M."/>
            <person name="Adriaenssens E.M."/>
            <person name="Foster-Nyarko E."/>
            <person name="Jarju S."/>
            <person name="Secka A."/>
            <person name="Antonio M."/>
            <person name="Oren A."/>
            <person name="Chaudhuri R.R."/>
            <person name="La Ragione R."/>
            <person name="Hildebrand F."/>
            <person name="Pallen M.J."/>
        </authorList>
    </citation>
    <scope>NUCLEOTIDE SEQUENCE</scope>
    <source>
        <strain evidence="3">ChiSjej3B21-11622</strain>
    </source>
</reference>
<feature type="domain" description="Stage V sporulation protein AA" evidence="2">
    <location>
        <begin position="6"/>
        <end position="92"/>
    </location>
</feature>
<keyword evidence="1" id="KW-1133">Transmembrane helix</keyword>
<comment type="caution">
    <text evidence="3">The sequence shown here is derived from an EMBL/GenBank/DDBJ whole genome shotgun (WGS) entry which is preliminary data.</text>
</comment>
<keyword evidence="1" id="KW-0472">Membrane</keyword>
<dbReference type="Gene3D" id="2.60.480.10">
    <property type="entry name" value="eubacterium ventriosum atcc domain"/>
    <property type="match status" value="1"/>
</dbReference>
<dbReference type="AlphaFoldDB" id="A0A9D0ZUY6"/>
<name>A0A9D0ZUY6_9FIRM</name>
<gene>
    <name evidence="3" type="ORF">IAB26_06875</name>
</gene>
<keyword evidence="1" id="KW-0812">Transmembrane</keyword>
<evidence type="ECO:0000259" key="2">
    <source>
        <dbReference type="Pfam" id="PF12164"/>
    </source>
</evidence>
<evidence type="ECO:0000313" key="3">
    <source>
        <dbReference type="EMBL" id="HIQ96269.1"/>
    </source>
</evidence>
<organism evidence="3 4">
    <name type="scientific">Candidatus Limivivens merdigallinarum</name>
    <dbReference type="NCBI Taxonomy" id="2840859"/>
    <lineage>
        <taxon>Bacteria</taxon>
        <taxon>Bacillati</taxon>
        <taxon>Bacillota</taxon>
        <taxon>Clostridia</taxon>
        <taxon>Lachnospirales</taxon>
        <taxon>Lachnospiraceae</taxon>
        <taxon>Lachnospiraceae incertae sedis</taxon>
        <taxon>Candidatus Limivivens</taxon>
    </lineage>
</organism>
<feature type="transmembrane region" description="Helical" evidence="1">
    <location>
        <begin position="102"/>
        <end position="123"/>
    </location>
</feature>